<evidence type="ECO:0000256" key="2">
    <source>
        <dbReference type="ARBA" id="ARBA00004496"/>
    </source>
</evidence>
<evidence type="ECO:0000256" key="8">
    <source>
        <dbReference type="ARBA" id="ARBA00023071"/>
    </source>
</evidence>
<evidence type="ECO:0000313" key="11">
    <source>
        <dbReference type="EMBL" id="CAH1251911.1"/>
    </source>
</evidence>
<dbReference type="GO" id="GO:0005789">
    <property type="term" value="C:endoplasmic reticulum membrane"/>
    <property type="evidence" value="ECO:0007669"/>
    <property type="project" value="UniProtKB-SubCell"/>
</dbReference>
<dbReference type="GO" id="GO:0003746">
    <property type="term" value="F:translation elongation factor activity"/>
    <property type="evidence" value="ECO:0007669"/>
    <property type="project" value="UniProtKB-UniRule"/>
</dbReference>
<comment type="PTM">
    <text evidence="9">eIF-5A seems to be the only eukaryotic protein to have a hypusine residue which is a post-translational modification of a lysine by the addition of a butylamino group.</text>
</comment>
<dbReference type="GO" id="GO:0003723">
    <property type="term" value="F:RNA binding"/>
    <property type="evidence" value="ECO:0007669"/>
    <property type="project" value="UniProtKB-KW"/>
</dbReference>
<dbReference type="GO" id="GO:0045901">
    <property type="term" value="P:positive regulation of translational elongation"/>
    <property type="evidence" value="ECO:0007669"/>
    <property type="project" value="UniProtKB-UniRule"/>
</dbReference>
<dbReference type="InterPro" id="IPR001884">
    <property type="entry name" value="IF5A-like"/>
</dbReference>
<evidence type="ECO:0000256" key="7">
    <source>
        <dbReference type="ARBA" id="ARBA00022917"/>
    </source>
</evidence>
<evidence type="ECO:0000256" key="1">
    <source>
        <dbReference type="ARBA" id="ARBA00004397"/>
    </source>
</evidence>
<organism evidence="11 12">
    <name type="scientific">Branchiostoma lanceolatum</name>
    <name type="common">Common lancelet</name>
    <name type="synonym">Amphioxus lanceolatum</name>
    <dbReference type="NCBI Taxonomy" id="7740"/>
    <lineage>
        <taxon>Eukaryota</taxon>
        <taxon>Metazoa</taxon>
        <taxon>Chordata</taxon>
        <taxon>Cephalochordata</taxon>
        <taxon>Leptocardii</taxon>
        <taxon>Amphioxiformes</taxon>
        <taxon>Branchiostomatidae</taxon>
        <taxon>Branchiostoma</taxon>
    </lineage>
</organism>
<dbReference type="InterPro" id="IPR020189">
    <property type="entry name" value="IF5A_C"/>
</dbReference>
<dbReference type="GO" id="GO:0043022">
    <property type="term" value="F:ribosome binding"/>
    <property type="evidence" value="ECO:0007669"/>
    <property type="project" value="UniProtKB-UniRule"/>
</dbReference>
<dbReference type="AlphaFoldDB" id="A0A8K0EI68"/>
<comment type="subcellular location">
    <subcellularLocation>
        <location evidence="2">Cytoplasm</location>
    </subcellularLocation>
    <subcellularLocation>
        <location evidence="1">Endoplasmic reticulum membrane</location>
        <topology evidence="1">Peripheral membrane protein</topology>
        <orientation evidence="1">Cytoplasmic side</orientation>
    </subcellularLocation>
</comment>
<dbReference type="Pfam" id="PF01287">
    <property type="entry name" value="eIF-5a"/>
    <property type="match status" value="1"/>
</dbReference>
<dbReference type="Pfam" id="PF21485">
    <property type="entry name" value="IF5A-like_N"/>
    <property type="match status" value="1"/>
</dbReference>
<dbReference type="FunFam" id="2.30.30.30:FF:000007">
    <property type="entry name" value="Eukaryotic translation initiation factor 5A"/>
    <property type="match status" value="1"/>
</dbReference>
<dbReference type="InterPro" id="IPR048670">
    <property type="entry name" value="IF5A-like_N"/>
</dbReference>
<dbReference type="PANTHER" id="PTHR11673">
    <property type="entry name" value="TRANSLATION INITIATION FACTOR 5A FAMILY MEMBER"/>
    <property type="match status" value="1"/>
</dbReference>
<dbReference type="Proteomes" id="UP000838412">
    <property type="component" value="Chromosome 19"/>
</dbReference>
<dbReference type="GO" id="GO:0045905">
    <property type="term" value="P:positive regulation of translational termination"/>
    <property type="evidence" value="ECO:0007669"/>
    <property type="project" value="UniProtKB-UniRule"/>
</dbReference>
<evidence type="ECO:0000313" key="12">
    <source>
        <dbReference type="Proteomes" id="UP000838412"/>
    </source>
</evidence>
<protein>
    <recommendedName>
        <fullName evidence="9">Eukaryotic translation initiation factor 5A</fullName>
        <shortName evidence="9">eIF-5A</shortName>
    </recommendedName>
</protein>
<feature type="domain" description="Translation initiation factor 5A C-terminal" evidence="10">
    <location>
        <begin position="86"/>
        <end position="155"/>
    </location>
</feature>
<dbReference type="Gene3D" id="2.30.30.30">
    <property type="match status" value="1"/>
</dbReference>
<dbReference type="InterPro" id="IPR012340">
    <property type="entry name" value="NA-bd_OB-fold"/>
</dbReference>
<dbReference type="SUPFAM" id="SSF50104">
    <property type="entry name" value="Translation proteins SH3-like domain"/>
    <property type="match status" value="1"/>
</dbReference>
<evidence type="ECO:0000256" key="5">
    <source>
        <dbReference type="ARBA" id="ARBA00022768"/>
    </source>
</evidence>
<dbReference type="EMBL" id="OV696704">
    <property type="protein sequence ID" value="CAH1251911.1"/>
    <property type="molecule type" value="Genomic_DNA"/>
</dbReference>
<dbReference type="Gene3D" id="2.40.50.140">
    <property type="entry name" value="Nucleic acid-binding proteins"/>
    <property type="match status" value="1"/>
</dbReference>
<keyword evidence="7 9" id="KW-0648">Protein biosynthesis</keyword>
<dbReference type="InterPro" id="IPR008991">
    <property type="entry name" value="Translation_prot_SH3-like_sf"/>
</dbReference>
<gene>
    <name evidence="11" type="primary">EIF5A</name>
    <name evidence="11" type="ORF">BLAG_LOCUS12145</name>
</gene>
<name>A0A8K0EI68_BRALA</name>
<dbReference type="NCBIfam" id="TIGR00037">
    <property type="entry name" value="eIF_5A"/>
    <property type="match status" value="1"/>
</dbReference>
<dbReference type="FunFam" id="2.40.50.140:FF:000034">
    <property type="entry name" value="Eukaryotic translation initiation factor 5A"/>
    <property type="match status" value="1"/>
</dbReference>
<evidence type="ECO:0000259" key="10">
    <source>
        <dbReference type="SMART" id="SM01376"/>
    </source>
</evidence>
<keyword evidence="4" id="KW-0963">Cytoplasm</keyword>
<proteinExistence type="inferred from homology"/>
<keyword evidence="8 9" id="KW-0385">Hypusine</keyword>
<keyword evidence="6" id="KW-0694">RNA-binding</keyword>
<dbReference type="SMART" id="SM01376">
    <property type="entry name" value="eIF-5a"/>
    <property type="match status" value="1"/>
</dbReference>
<comment type="similarity">
    <text evidence="3 9">Belongs to the eIF-5A family.</text>
</comment>
<keyword evidence="12" id="KW-1185">Reference proteome</keyword>
<accession>A0A8K0EI68</accession>
<evidence type="ECO:0000256" key="3">
    <source>
        <dbReference type="ARBA" id="ARBA00006016"/>
    </source>
</evidence>
<dbReference type="OrthoDB" id="9975114at2759"/>
<keyword evidence="5" id="KW-0251">Elongation factor</keyword>
<dbReference type="PIRSF" id="PIRSF003025">
    <property type="entry name" value="eIF5A"/>
    <property type="match status" value="1"/>
</dbReference>
<dbReference type="CDD" id="cd04468">
    <property type="entry name" value="S1_eIF5A"/>
    <property type="match status" value="1"/>
</dbReference>
<dbReference type="SUPFAM" id="SSF50249">
    <property type="entry name" value="Nucleic acid-binding proteins"/>
    <property type="match status" value="1"/>
</dbReference>
<evidence type="ECO:0000256" key="9">
    <source>
        <dbReference type="RuleBase" id="RU362005"/>
    </source>
</evidence>
<evidence type="ECO:0000256" key="6">
    <source>
        <dbReference type="ARBA" id="ARBA00022884"/>
    </source>
</evidence>
<reference evidence="11" key="1">
    <citation type="submission" date="2022-01" db="EMBL/GenBank/DDBJ databases">
        <authorList>
            <person name="Braso-Vives M."/>
        </authorList>
    </citation>
    <scope>NUCLEOTIDE SEQUENCE</scope>
</reference>
<comment type="function">
    <text evidence="9">Translation factor that promotes translation elongation and termination, particularly upon ribosome stalling at specific amino acid sequence contexts. Binds between the exit (E) and peptidyl (P) site of the ribosome and promotes rescue of stalled ribosome: specifically required for efficient translation of polyproline-containing peptides as well as other motifs that stall the ribosome. Acts as ribosome quality control (RQC) cofactor by joining the RQC complex to facilitate peptidyl transfer during CAT tailing step.</text>
</comment>
<sequence>MCDESMEEFSGATGTGASATFPMDVSALRVKGFVMLKGRPCEITEMNKSASGKHGNAKVTIVGEDIFTGQRHEDVVPAEENLDVPNVVRTEYSLCDITSDGGVSLMDDKGDTRDDLKLPEGKLGEEIKVKFEGDGPDLMVMVAKAVGEEAILSYKISKE</sequence>
<evidence type="ECO:0000256" key="4">
    <source>
        <dbReference type="ARBA" id="ARBA00022490"/>
    </source>
</evidence>
<dbReference type="InterPro" id="IPR014722">
    <property type="entry name" value="Rib_uL2_dom2"/>
</dbReference>